<dbReference type="InterPro" id="IPR000847">
    <property type="entry name" value="LysR_HTH_N"/>
</dbReference>
<dbReference type="PANTHER" id="PTHR30537:SF74">
    <property type="entry name" value="HTH-TYPE TRANSCRIPTIONAL REGULATOR TRPI"/>
    <property type="match status" value="1"/>
</dbReference>
<proteinExistence type="inferred from homology"/>
<dbReference type="PANTHER" id="PTHR30537">
    <property type="entry name" value="HTH-TYPE TRANSCRIPTIONAL REGULATOR"/>
    <property type="match status" value="1"/>
</dbReference>
<dbReference type="PROSITE" id="PS50931">
    <property type="entry name" value="HTH_LYSR"/>
    <property type="match status" value="1"/>
</dbReference>
<dbReference type="Pfam" id="PF00126">
    <property type="entry name" value="HTH_1"/>
    <property type="match status" value="1"/>
</dbReference>
<dbReference type="InterPro" id="IPR005119">
    <property type="entry name" value="LysR_subst-bd"/>
</dbReference>
<dbReference type="InterPro" id="IPR058163">
    <property type="entry name" value="LysR-type_TF_proteobact-type"/>
</dbReference>
<dbReference type="Gene3D" id="1.10.10.10">
    <property type="entry name" value="Winged helix-like DNA-binding domain superfamily/Winged helix DNA-binding domain"/>
    <property type="match status" value="1"/>
</dbReference>
<keyword evidence="2" id="KW-0805">Transcription regulation</keyword>
<dbReference type="GO" id="GO:0003700">
    <property type="term" value="F:DNA-binding transcription factor activity"/>
    <property type="evidence" value="ECO:0007669"/>
    <property type="project" value="InterPro"/>
</dbReference>
<dbReference type="PRINTS" id="PR00039">
    <property type="entry name" value="HTHLYSR"/>
</dbReference>
<dbReference type="AlphaFoldDB" id="A0A1M5QYY8"/>
<dbReference type="GO" id="GO:0043565">
    <property type="term" value="F:sequence-specific DNA binding"/>
    <property type="evidence" value="ECO:0007669"/>
    <property type="project" value="TreeGrafter"/>
</dbReference>
<dbReference type="OrthoDB" id="5526340at2"/>
<reference evidence="7" key="1">
    <citation type="submission" date="2016-11" db="EMBL/GenBank/DDBJ databases">
        <authorList>
            <person name="Varghese N."/>
            <person name="Submissions S."/>
        </authorList>
    </citation>
    <scope>NUCLEOTIDE SEQUENCE [LARGE SCALE GENOMIC DNA]</scope>
    <source>
        <strain evidence="7">DSM 16917</strain>
    </source>
</reference>
<keyword evidence="3" id="KW-0238">DNA-binding</keyword>
<dbReference type="Pfam" id="PF03466">
    <property type="entry name" value="LysR_substrate"/>
    <property type="match status" value="1"/>
</dbReference>
<comment type="similarity">
    <text evidence="1">Belongs to the LysR transcriptional regulatory family.</text>
</comment>
<organism evidence="6 7">
    <name type="scientific">Ferrimonas marina</name>
    <dbReference type="NCBI Taxonomy" id="299255"/>
    <lineage>
        <taxon>Bacteria</taxon>
        <taxon>Pseudomonadati</taxon>
        <taxon>Pseudomonadota</taxon>
        <taxon>Gammaproteobacteria</taxon>
        <taxon>Alteromonadales</taxon>
        <taxon>Ferrimonadaceae</taxon>
        <taxon>Ferrimonas</taxon>
    </lineage>
</organism>
<evidence type="ECO:0000259" key="5">
    <source>
        <dbReference type="PROSITE" id="PS50931"/>
    </source>
</evidence>
<evidence type="ECO:0000313" key="7">
    <source>
        <dbReference type="Proteomes" id="UP000184268"/>
    </source>
</evidence>
<dbReference type="Proteomes" id="UP000184268">
    <property type="component" value="Unassembled WGS sequence"/>
</dbReference>
<dbReference type="InterPro" id="IPR036390">
    <property type="entry name" value="WH_DNA-bd_sf"/>
</dbReference>
<dbReference type="Gene3D" id="3.40.190.10">
    <property type="entry name" value="Periplasmic binding protein-like II"/>
    <property type="match status" value="2"/>
</dbReference>
<dbReference type="STRING" id="299255.SAMN02745129_1412"/>
<dbReference type="FunFam" id="1.10.10.10:FF:000001">
    <property type="entry name" value="LysR family transcriptional regulator"/>
    <property type="match status" value="1"/>
</dbReference>
<evidence type="ECO:0000256" key="3">
    <source>
        <dbReference type="ARBA" id="ARBA00023125"/>
    </source>
</evidence>
<dbReference type="InterPro" id="IPR036388">
    <property type="entry name" value="WH-like_DNA-bd_sf"/>
</dbReference>
<accession>A0A1M5QYY8</accession>
<sequence>MKPYPALPHSHTAFKVYEAVARHLSFTQAAKELHVTQSAVSRQVKQLEHDLNASLILREHRRIRLTPQGQDLYERLRQHYGELESLISSWRGVQPQRIVIKAAVSYAMRSLMPLIPELNAHFSDYEIVVVPTMEETELDRAATDCDLHIFNSRQHGLYPDSERLRFVREEYMGPVCANRPDGDAADLASLLRQPRIHSTLGHHDWKAWLAVYGEDPGKGVRQTTFTTLDMALSASLAGHGATVTDLLLVLDELEQGYLCCPRHTPISHSAWRYYSYVFSPRQEVVALQRWIGEHALAQTQRLQRLAQTQQWQGVTG</sequence>
<feature type="domain" description="HTH lysR-type" evidence="5">
    <location>
        <begin position="14"/>
        <end position="66"/>
    </location>
</feature>
<protein>
    <submittedName>
        <fullName evidence="6">LysR family transcriptional regulator, glycine cleavage system transcriptional activator</fullName>
    </submittedName>
</protein>
<keyword evidence="7" id="KW-1185">Reference proteome</keyword>
<dbReference type="SUPFAM" id="SSF53850">
    <property type="entry name" value="Periplasmic binding protein-like II"/>
    <property type="match status" value="1"/>
</dbReference>
<gene>
    <name evidence="6" type="ORF">SAMN02745129_1412</name>
</gene>
<evidence type="ECO:0000313" key="6">
    <source>
        <dbReference type="EMBL" id="SHH19118.1"/>
    </source>
</evidence>
<name>A0A1M5QYY8_9GAMM</name>
<evidence type="ECO:0000256" key="1">
    <source>
        <dbReference type="ARBA" id="ARBA00009437"/>
    </source>
</evidence>
<evidence type="ECO:0000256" key="4">
    <source>
        <dbReference type="ARBA" id="ARBA00023163"/>
    </source>
</evidence>
<dbReference type="GO" id="GO:0006351">
    <property type="term" value="P:DNA-templated transcription"/>
    <property type="evidence" value="ECO:0007669"/>
    <property type="project" value="TreeGrafter"/>
</dbReference>
<dbReference type="SUPFAM" id="SSF46785">
    <property type="entry name" value="Winged helix' DNA-binding domain"/>
    <property type="match status" value="1"/>
</dbReference>
<evidence type="ECO:0000256" key="2">
    <source>
        <dbReference type="ARBA" id="ARBA00023015"/>
    </source>
</evidence>
<dbReference type="EMBL" id="FQXG01000002">
    <property type="protein sequence ID" value="SHH19118.1"/>
    <property type="molecule type" value="Genomic_DNA"/>
</dbReference>
<keyword evidence="4" id="KW-0804">Transcription</keyword>